<dbReference type="Gene3D" id="2.60.120.1440">
    <property type="match status" value="1"/>
</dbReference>
<evidence type="ECO:0000313" key="4">
    <source>
        <dbReference type="EMBL" id="SCM57593.1"/>
    </source>
</evidence>
<dbReference type="Proteomes" id="UP000178485">
    <property type="component" value="Chromosome i"/>
</dbReference>
<evidence type="ECO:0000256" key="1">
    <source>
        <dbReference type="SAM" id="Phobius"/>
    </source>
</evidence>
<dbReference type="PANTHER" id="PTHR30273">
    <property type="entry name" value="PERIPLASMIC SIGNAL SENSOR AND SIGMA FACTOR ACTIVATOR FECR-RELATED"/>
    <property type="match status" value="1"/>
</dbReference>
<protein>
    <submittedName>
        <fullName evidence="4">Sigma factor regulatory protein, FecR/PupR family</fullName>
    </submittedName>
</protein>
<name>A0A1G4G6Z2_9BACT</name>
<gene>
    <name evidence="4" type="ORF">ING2E5A_1414</name>
</gene>
<dbReference type="InterPro" id="IPR012373">
    <property type="entry name" value="Ferrdict_sens_TM"/>
</dbReference>
<dbReference type="InterPro" id="IPR006860">
    <property type="entry name" value="FecR"/>
</dbReference>
<feature type="transmembrane region" description="Helical" evidence="1">
    <location>
        <begin position="94"/>
        <end position="112"/>
    </location>
</feature>
<reference evidence="4 5" key="1">
    <citation type="submission" date="2016-08" db="EMBL/GenBank/DDBJ databases">
        <authorList>
            <person name="Seilhamer J.J."/>
        </authorList>
    </citation>
    <scope>NUCLEOTIDE SEQUENCE [LARGE SCALE GENOMIC DNA]</scope>
    <source>
        <strain evidence="4">ING2-E5A</strain>
    </source>
</reference>
<dbReference type="GO" id="GO:0016989">
    <property type="term" value="F:sigma factor antagonist activity"/>
    <property type="evidence" value="ECO:0007669"/>
    <property type="project" value="TreeGrafter"/>
</dbReference>
<dbReference type="Pfam" id="PF16344">
    <property type="entry name" value="FecR_C"/>
    <property type="match status" value="1"/>
</dbReference>
<proteinExistence type="predicted"/>
<organism evidence="4 5">
    <name type="scientific">Petrimonas mucosa</name>
    <dbReference type="NCBI Taxonomy" id="1642646"/>
    <lineage>
        <taxon>Bacteria</taxon>
        <taxon>Pseudomonadati</taxon>
        <taxon>Bacteroidota</taxon>
        <taxon>Bacteroidia</taxon>
        <taxon>Bacteroidales</taxon>
        <taxon>Dysgonomonadaceae</taxon>
        <taxon>Petrimonas</taxon>
    </lineage>
</organism>
<keyword evidence="5" id="KW-1185">Reference proteome</keyword>
<evidence type="ECO:0000259" key="3">
    <source>
        <dbReference type="Pfam" id="PF16344"/>
    </source>
</evidence>
<keyword evidence="1" id="KW-0812">Transmembrane</keyword>
<dbReference type="STRING" id="1642646.ING2E5A_1414"/>
<accession>A0A1G4G6Z2</accession>
<evidence type="ECO:0000259" key="2">
    <source>
        <dbReference type="Pfam" id="PF04773"/>
    </source>
</evidence>
<dbReference type="KEGG" id="pmuc:ING2E5A_1414"/>
<dbReference type="EMBL" id="LT608328">
    <property type="protein sequence ID" value="SCM57593.1"/>
    <property type="molecule type" value="Genomic_DNA"/>
</dbReference>
<dbReference type="InterPro" id="IPR032508">
    <property type="entry name" value="FecR_C"/>
</dbReference>
<dbReference type="Pfam" id="PF04773">
    <property type="entry name" value="FecR"/>
    <property type="match status" value="1"/>
</dbReference>
<feature type="domain" description="FecR protein" evidence="2">
    <location>
        <begin position="188"/>
        <end position="276"/>
    </location>
</feature>
<dbReference type="AlphaFoldDB" id="A0A1G4G6Z2"/>
<dbReference type="PANTHER" id="PTHR30273:SF2">
    <property type="entry name" value="PROTEIN FECR"/>
    <property type="match status" value="1"/>
</dbReference>
<feature type="domain" description="Protein FecR C-terminal" evidence="3">
    <location>
        <begin position="320"/>
        <end position="390"/>
    </location>
</feature>
<dbReference type="Gene3D" id="3.55.50.30">
    <property type="match status" value="1"/>
</dbReference>
<evidence type="ECO:0000313" key="5">
    <source>
        <dbReference type="Proteomes" id="UP000178485"/>
    </source>
</evidence>
<sequence length="396" mass="45309">MKQNHFKQAGFTKFLQDEAFIEWKLFPSEELDTYWSNFLDRYPEERENFQMAEKKFSSIRISSHRVLPEKRSEPIKQLEQSLSAYGRKRRLRHYSYAAAISVALLILSLFYYNRVSGEMLSESGNYIVGNKLESEDILFVAGNQTSSFQGNVDLTIENEKTVRVRGENNQDAEISIEQDVVNKLIVPYGKRSKIILSDGSRVWLNSGSVLEFPCTFSGEKREVILHGEMYIEVEPDPDRSFVVHTADFDVKVHGTRFNVTAYRETSASVVLVEGKVGLNLKDGEELLLSPREQGLYSGSTGTFTTRVVDVDAYISWKEGYLMFEDTPVTEALRKIERYYNLSFNLDENVSFCGLTCTGKIILSANLDNVMTALSVISNTEYKRDDNMIYIFKKSNN</sequence>
<keyword evidence="1" id="KW-1133">Transmembrane helix</keyword>
<keyword evidence="1" id="KW-0472">Membrane</keyword>